<feature type="compositionally biased region" description="Basic and acidic residues" evidence="1">
    <location>
        <begin position="244"/>
        <end position="253"/>
    </location>
</feature>
<dbReference type="InterPro" id="IPR009686">
    <property type="entry name" value="Senescence/spartin_C"/>
</dbReference>
<evidence type="ECO:0000313" key="3">
    <source>
        <dbReference type="Proteomes" id="UP000094043"/>
    </source>
</evidence>
<dbReference type="VEuPathDB" id="FungiDB:L203_03884"/>
<sequence length="347" mass="35727">MTTLAEIPSCSAFHLPTSDSSPLPLSSGDLVLVLVPPTDSDDKTTETLILSVGSSSFPLVPQSPVQKIKAKEEHPTYVFSPLPPNGSKPVGQVRITLKPSANQSEWEATELLNHKFEAALANHKVWDDTILYVNDEWETGGQPRTKKGWGEAFAGSVIGAGNALAERLAGHTDKHISNSSPKHPASPPDATVDTARSLNQATSSMASGADAVATNIGDFAHSAGSAVASQLPENVKPAQPSEQQKSDLRKAAEDGWEQATLAARGVATAATALSGAISSSAHRAIGHNFGPKAEEVSQNLGQSGVNVGSSAASALKGTSVVVQGANTGSGLVSGSEKKSADEPAYSV</sequence>
<dbReference type="OrthoDB" id="2588405at2759"/>
<protein>
    <submittedName>
        <fullName evidence="2">Uncharacterized protein</fullName>
    </submittedName>
</protein>
<name>A0A1E3IDH5_9TREE</name>
<feature type="region of interest" description="Disordered" evidence="1">
    <location>
        <begin position="232"/>
        <end position="253"/>
    </location>
</feature>
<proteinExistence type="predicted"/>
<reference evidence="2" key="3">
    <citation type="submission" date="2024-01" db="EMBL/GenBank/DDBJ databases">
        <authorList>
            <person name="Coelho M.A."/>
            <person name="David-Palma M."/>
            <person name="Shea T."/>
            <person name="Sun S."/>
            <person name="Cuomo C.A."/>
            <person name="Heitman J."/>
        </authorList>
    </citation>
    <scope>NUCLEOTIDE SEQUENCE</scope>
    <source>
        <strain evidence="2">CBS 7841</strain>
    </source>
</reference>
<evidence type="ECO:0000313" key="2">
    <source>
        <dbReference type="EMBL" id="WVN87347.1"/>
    </source>
</evidence>
<dbReference type="Pfam" id="PF06911">
    <property type="entry name" value="Senescence"/>
    <property type="match status" value="1"/>
</dbReference>
<feature type="region of interest" description="Disordered" evidence="1">
    <location>
        <begin position="172"/>
        <end position="192"/>
    </location>
</feature>
<dbReference type="GeneID" id="91086737"/>
<accession>A0A1E3IDH5</accession>
<feature type="region of interest" description="Disordered" evidence="1">
    <location>
        <begin position="325"/>
        <end position="347"/>
    </location>
</feature>
<dbReference type="KEGG" id="cdep:91086737"/>
<dbReference type="AlphaFoldDB" id="A0A1E3IDH5"/>
<reference evidence="2" key="1">
    <citation type="submission" date="2016-06" db="EMBL/GenBank/DDBJ databases">
        <authorList>
            <person name="Cuomo C."/>
            <person name="Litvintseva A."/>
            <person name="Heitman J."/>
            <person name="Chen Y."/>
            <person name="Sun S."/>
            <person name="Springer D."/>
            <person name="Dromer F."/>
            <person name="Young S."/>
            <person name="Zeng Q."/>
            <person name="Chapman S."/>
            <person name="Gujja S."/>
            <person name="Saif S."/>
            <person name="Birren B."/>
        </authorList>
    </citation>
    <scope>NUCLEOTIDE SEQUENCE</scope>
    <source>
        <strain evidence="2">CBS 7841</strain>
    </source>
</reference>
<keyword evidence="3" id="KW-1185">Reference proteome</keyword>
<dbReference type="EMBL" id="CP143786">
    <property type="protein sequence ID" value="WVN87347.1"/>
    <property type="molecule type" value="Genomic_DNA"/>
</dbReference>
<dbReference type="Proteomes" id="UP000094043">
    <property type="component" value="Chromosome 3"/>
</dbReference>
<evidence type="ECO:0000256" key="1">
    <source>
        <dbReference type="SAM" id="MobiDB-lite"/>
    </source>
</evidence>
<dbReference type="RefSeq" id="XP_066068047.1">
    <property type="nucleotide sequence ID" value="XM_066211950.1"/>
</dbReference>
<reference evidence="2" key="2">
    <citation type="journal article" date="2022" name="Elife">
        <title>Obligate sexual reproduction of a homothallic fungus closely related to the Cryptococcus pathogenic species complex.</title>
        <authorList>
            <person name="Passer A.R."/>
            <person name="Clancey S.A."/>
            <person name="Shea T."/>
            <person name="David-Palma M."/>
            <person name="Averette A.F."/>
            <person name="Boekhout T."/>
            <person name="Porcel B.M."/>
            <person name="Nowrousian M."/>
            <person name="Cuomo C.A."/>
            <person name="Sun S."/>
            <person name="Heitman J."/>
            <person name="Coelho M.A."/>
        </authorList>
    </citation>
    <scope>NUCLEOTIDE SEQUENCE</scope>
    <source>
        <strain evidence="2">CBS 7841</strain>
    </source>
</reference>
<organism evidence="2 3">
    <name type="scientific">Cryptococcus depauperatus CBS 7841</name>
    <dbReference type="NCBI Taxonomy" id="1295531"/>
    <lineage>
        <taxon>Eukaryota</taxon>
        <taxon>Fungi</taxon>
        <taxon>Dikarya</taxon>
        <taxon>Basidiomycota</taxon>
        <taxon>Agaricomycotina</taxon>
        <taxon>Tremellomycetes</taxon>
        <taxon>Tremellales</taxon>
        <taxon>Cryptococcaceae</taxon>
        <taxon>Cryptococcus</taxon>
    </lineage>
</organism>
<gene>
    <name evidence="2" type="ORF">L203_102525</name>
</gene>